<gene>
    <name evidence="6" type="ORF">BKA67DRAFT_230298</name>
</gene>
<dbReference type="GeneID" id="70124518"/>
<dbReference type="SUPFAM" id="SSF51735">
    <property type="entry name" value="NAD(P)-binding Rossmann-fold domains"/>
    <property type="match status" value="1"/>
</dbReference>
<feature type="domain" description="D-isomer specific 2-hydroxyacid dehydrogenase catalytic" evidence="4">
    <location>
        <begin position="119"/>
        <end position="388"/>
    </location>
</feature>
<dbReference type="EMBL" id="JAGPXC010000003">
    <property type="protein sequence ID" value="KAH6655233.1"/>
    <property type="molecule type" value="Genomic_DNA"/>
</dbReference>
<evidence type="ECO:0000259" key="5">
    <source>
        <dbReference type="Pfam" id="PF02826"/>
    </source>
</evidence>
<evidence type="ECO:0000256" key="3">
    <source>
        <dbReference type="SAM" id="MobiDB-lite"/>
    </source>
</evidence>
<dbReference type="GO" id="GO:0030267">
    <property type="term" value="F:glyoxylate reductase (NADPH) activity"/>
    <property type="evidence" value="ECO:0007669"/>
    <property type="project" value="TreeGrafter"/>
</dbReference>
<dbReference type="PANTHER" id="PTHR10996:SF281">
    <property type="entry name" value="D-ISOMER SPECIFIC 2-HYDROXYACID DEHYDROGENASE NAD-BINDING DOMAIN-CONTAINING PROTEIN-RELATED"/>
    <property type="match status" value="1"/>
</dbReference>
<feature type="region of interest" description="Disordered" evidence="3">
    <location>
        <begin position="1"/>
        <end position="52"/>
    </location>
</feature>
<evidence type="ECO:0000313" key="6">
    <source>
        <dbReference type="EMBL" id="KAH6655233.1"/>
    </source>
</evidence>
<name>A0A9P8UN27_9PEZI</name>
<evidence type="ECO:0000256" key="2">
    <source>
        <dbReference type="RuleBase" id="RU003719"/>
    </source>
</evidence>
<protein>
    <submittedName>
        <fullName evidence="6">D-isomer specific 2-hydroxyacid dehydrogenase</fullName>
    </submittedName>
</protein>
<dbReference type="InterPro" id="IPR006140">
    <property type="entry name" value="D-isomer_DH_NAD-bd"/>
</dbReference>
<keyword evidence="1 2" id="KW-0560">Oxidoreductase</keyword>
<proteinExistence type="inferred from homology"/>
<dbReference type="Pfam" id="PF00389">
    <property type="entry name" value="2-Hacid_dh"/>
    <property type="match status" value="1"/>
</dbReference>
<dbReference type="Pfam" id="PF02826">
    <property type="entry name" value="2-Hacid_dh_C"/>
    <property type="match status" value="1"/>
</dbReference>
<sequence>MAEPVNTPMPTAPGTPISATPRSTSPAPGGPPPLPPLPAISPPTPAPGGPKPIVLHIGDPIKYNPETYSQFSTLFTVVRPPTAERQRPAFIQALRSRKWGNFHAIFRPFWGTGGEMGRWDEELISLLPPTVQVFASAGAGFDWADTRLLGERGIVYCNGGLAAAEAVADFAVASIISTFRVLPYCISSAASGNRQMFNECHETATGRSRNLRTQSLGLIGLGNIGQQLAKKMGLAFDMEVLYYDIERKSPELEQQLRVKFCRNLEELCRKSDCVVLCTPSGDGTLINEDSLKWFKLGSRFVNIARGSLVDEEALANALEQGRLSSAALDVHADEPMVHERLRSLAGDQLLLTCHNAGGTVETHIGFEELAMRNIMAVLGRKHPITPVNIRWLRITPDNLQWLKIG</sequence>
<comment type="caution">
    <text evidence="6">The sequence shown here is derived from an EMBL/GenBank/DDBJ whole genome shotgun (WGS) entry which is preliminary data.</text>
</comment>
<dbReference type="AlphaFoldDB" id="A0A9P8UN27"/>
<keyword evidence="7" id="KW-1185">Reference proteome</keyword>
<reference evidence="6" key="1">
    <citation type="journal article" date="2021" name="Nat. Commun.">
        <title>Genetic determinants of endophytism in the Arabidopsis root mycobiome.</title>
        <authorList>
            <person name="Mesny F."/>
            <person name="Miyauchi S."/>
            <person name="Thiergart T."/>
            <person name="Pickel B."/>
            <person name="Atanasova L."/>
            <person name="Karlsson M."/>
            <person name="Huettel B."/>
            <person name="Barry K.W."/>
            <person name="Haridas S."/>
            <person name="Chen C."/>
            <person name="Bauer D."/>
            <person name="Andreopoulos W."/>
            <person name="Pangilinan J."/>
            <person name="LaButti K."/>
            <person name="Riley R."/>
            <person name="Lipzen A."/>
            <person name="Clum A."/>
            <person name="Drula E."/>
            <person name="Henrissat B."/>
            <person name="Kohler A."/>
            <person name="Grigoriev I.V."/>
            <person name="Martin F.M."/>
            <person name="Hacquard S."/>
        </authorList>
    </citation>
    <scope>NUCLEOTIDE SEQUENCE</scope>
    <source>
        <strain evidence="6">MPI-SDFR-AT-0073</strain>
    </source>
</reference>
<dbReference type="CDD" id="cd12168">
    <property type="entry name" value="Mand_dh_like"/>
    <property type="match status" value="1"/>
</dbReference>
<dbReference type="InterPro" id="IPR006139">
    <property type="entry name" value="D-isomer_2_OHA_DH_cat_dom"/>
</dbReference>
<organism evidence="6 7">
    <name type="scientific">Truncatella angustata</name>
    <dbReference type="NCBI Taxonomy" id="152316"/>
    <lineage>
        <taxon>Eukaryota</taxon>
        <taxon>Fungi</taxon>
        <taxon>Dikarya</taxon>
        <taxon>Ascomycota</taxon>
        <taxon>Pezizomycotina</taxon>
        <taxon>Sordariomycetes</taxon>
        <taxon>Xylariomycetidae</taxon>
        <taxon>Amphisphaeriales</taxon>
        <taxon>Sporocadaceae</taxon>
        <taxon>Truncatella</taxon>
    </lineage>
</organism>
<dbReference type="OrthoDB" id="9991913at2759"/>
<dbReference type="Gene3D" id="3.40.50.720">
    <property type="entry name" value="NAD(P)-binding Rossmann-like Domain"/>
    <property type="match status" value="2"/>
</dbReference>
<dbReference type="GO" id="GO:0005829">
    <property type="term" value="C:cytosol"/>
    <property type="evidence" value="ECO:0007669"/>
    <property type="project" value="TreeGrafter"/>
</dbReference>
<feature type="domain" description="D-isomer specific 2-hydroxyacid dehydrogenase NAD-binding" evidence="5">
    <location>
        <begin position="194"/>
        <end position="356"/>
    </location>
</feature>
<dbReference type="InterPro" id="IPR036291">
    <property type="entry name" value="NAD(P)-bd_dom_sf"/>
</dbReference>
<dbReference type="PANTHER" id="PTHR10996">
    <property type="entry name" value="2-HYDROXYACID DEHYDROGENASE-RELATED"/>
    <property type="match status" value="1"/>
</dbReference>
<dbReference type="InterPro" id="IPR029753">
    <property type="entry name" value="D-isomer_DH_CS"/>
</dbReference>
<feature type="compositionally biased region" description="Pro residues" evidence="3">
    <location>
        <begin position="28"/>
        <end position="50"/>
    </location>
</feature>
<dbReference type="Proteomes" id="UP000758603">
    <property type="component" value="Unassembled WGS sequence"/>
</dbReference>
<accession>A0A9P8UN27</accession>
<comment type="similarity">
    <text evidence="2">Belongs to the D-isomer specific 2-hydroxyacid dehydrogenase family.</text>
</comment>
<evidence type="ECO:0000313" key="7">
    <source>
        <dbReference type="Proteomes" id="UP000758603"/>
    </source>
</evidence>
<evidence type="ECO:0000259" key="4">
    <source>
        <dbReference type="Pfam" id="PF00389"/>
    </source>
</evidence>
<dbReference type="RefSeq" id="XP_045959498.1">
    <property type="nucleotide sequence ID" value="XM_046095625.1"/>
</dbReference>
<dbReference type="InterPro" id="IPR050223">
    <property type="entry name" value="D-isomer_2-hydroxyacid_DH"/>
</dbReference>
<evidence type="ECO:0000256" key="1">
    <source>
        <dbReference type="ARBA" id="ARBA00023002"/>
    </source>
</evidence>
<dbReference type="GO" id="GO:0051287">
    <property type="term" value="F:NAD binding"/>
    <property type="evidence" value="ECO:0007669"/>
    <property type="project" value="InterPro"/>
</dbReference>
<dbReference type="SUPFAM" id="SSF52283">
    <property type="entry name" value="Formate/glycerate dehydrogenase catalytic domain-like"/>
    <property type="match status" value="1"/>
</dbReference>
<dbReference type="GO" id="GO:0016618">
    <property type="term" value="F:hydroxypyruvate reductase [NAD(P)H] activity"/>
    <property type="evidence" value="ECO:0007669"/>
    <property type="project" value="TreeGrafter"/>
</dbReference>
<dbReference type="PROSITE" id="PS00671">
    <property type="entry name" value="D_2_HYDROXYACID_DH_3"/>
    <property type="match status" value="1"/>
</dbReference>